<dbReference type="Proteomes" id="UP000053758">
    <property type="component" value="Unassembled WGS sequence"/>
</dbReference>
<organism evidence="1 2">
    <name type="scientific">Pseudozyma antarctica</name>
    <name type="common">Yeast</name>
    <name type="synonym">Candida antarctica</name>
    <dbReference type="NCBI Taxonomy" id="84753"/>
    <lineage>
        <taxon>Eukaryota</taxon>
        <taxon>Fungi</taxon>
        <taxon>Dikarya</taxon>
        <taxon>Basidiomycota</taxon>
        <taxon>Ustilaginomycotina</taxon>
        <taxon>Ustilaginomycetes</taxon>
        <taxon>Ustilaginales</taxon>
        <taxon>Ustilaginaceae</taxon>
        <taxon>Moesziomyces</taxon>
    </lineage>
</organism>
<dbReference type="InterPro" id="IPR002125">
    <property type="entry name" value="CMP_dCMP_dom"/>
</dbReference>
<dbReference type="SUPFAM" id="SSF53927">
    <property type="entry name" value="Cytidine deaminase-like"/>
    <property type="match status" value="1"/>
</dbReference>
<dbReference type="Pfam" id="PF00383">
    <property type="entry name" value="dCMP_cyt_deam_1"/>
    <property type="match status" value="1"/>
</dbReference>
<dbReference type="PROSITE" id="PS51747">
    <property type="entry name" value="CYT_DCMP_DEAMINASES_2"/>
    <property type="match status" value="1"/>
</dbReference>
<keyword evidence="2" id="KW-1185">Reference proteome</keyword>
<name>A0A081CEV0_PSEA2</name>
<accession>A0A081CEV0</accession>
<reference evidence="2" key="1">
    <citation type="journal article" date="2014" name="Genome Announc.">
        <title>Draft Genome Sequence of the Yeast Pseudozyma antarctica Type Strain JCM10317, a Producer of the Glycolipid Biosurfactants, Mannosylerythritol Lipids.</title>
        <authorList>
            <person name="Saika A."/>
            <person name="Koike H."/>
            <person name="Hori T."/>
            <person name="Fukuoka T."/>
            <person name="Sato S."/>
            <person name="Habe H."/>
            <person name="Kitamoto D."/>
            <person name="Morita T."/>
        </authorList>
    </citation>
    <scope>NUCLEOTIDE SEQUENCE [LARGE SCALE GENOMIC DNA]</scope>
    <source>
        <strain evidence="2">JCM 10317</strain>
    </source>
</reference>
<proteinExistence type="predicted"/>
<gene>
    <name evidence="1" type="ORF">PAN0_008c3413</name>
</gene>
<dbReference type="Gene3D" id="3.40.140.10">
    <property type="entry name" value="Cytidine Deaminase, domain 2"/>
    <property type="match status" value="1"/>
</dbReference>
<dbReference type="GeneID" id="26304218"/>
<dbReference type="EMBL" id="DF830075">
    <property type="protein sequence ID" value="GAK65196.1"/>
    <property type="molecule type" value="Genomic_DNA"/>
</dbReference>
<dbReference type="RefSeq" id="XP_014656400.1">
    <property type="nucleotide sequence ID" value="XM_014800914.1"/>
</dbReference>
<dbReference type="AlphaFoldDB" id="A0A081CEV0"/>
<dbReference type="GO" id="GO:0003824">
    <property type="term" value="F:catalytic activity"/>
    <property type="evidence" value="ECO:0007669"/>
    <property type="project" value="InterPro"/>
</dbReference>
<dbReference type="OrthoDB" id="9980836at2759"/>
<dbReference type="HOGENOM" id="CLU_107695_0_0_1"/>
<evidence type="ECO:0000313" key="2">
    <source>
        <dbReference type="Proteomes" id="UP000053758"/>
    </source>
</evidence>
<protein>
    <submittedName>
        <fullName evidence="1">Cytidine deaminase-like protein</fullName>
    </submittedName>
</protein>
<dbReference type="GO" id="GO:0006139">
    <property type="term" value="P:nucleobase-containing compound metabolic process"/>
    <property type="evidence" value="ECO:0007669"/>
    <property type="project" value="UniProtKB-ARBA"/>
</dbReference>
<evidence type="ECO:0000313" key="1">
    <source>
        <dbReference type="EMBL" id="GAK65196.1"/>
    </source>
</evidence>
<dbReference type="InterPro" id="IPR016193">
    <property type="entry name" value="Cytidine_deaminase-like"/>
</dbReference>
<sequence>MTSLHYGLTPSALAARLLDVIHDSIIPLTTAGVSRGCKVFGAAILSKSTLSVVVAATNDELTSPLFHGEVTTLLEFHKLNSSLPVQERIDPRDCVFVSTHEPCSLCLSAITWSGFDNFYYLFTYEDTRKTFAIPHDINILQQVFQTHKEDPDDAPLYNATNDFWSSWSIAQLITQSQEPQQSQLQKHMQDVKAEYNALSDQYQQSKATQAPSQIPLN</sequence>